<protein>
    <submittedName>
        <fullName evidence="3">Uncharacterized protein</fullName>
    </submittedName>
</protein>
<proteinExistence type="predicted"/>
<feature type="compositionally biased region" description="Polar residues" evidence="1">
    <location>
        <begin position="229"/>
        <end position="238"/>
    </location>
</feature>
<keyword evidence="4" id="KW-1185">Reference proteome</keyword>
<feature type="compositionally biased region" description="Low complexity" evidence="1">
    <location>
        <begin position="456"/>
        <end position="471"/>
    </location>
</feature>
<gene>
    <name evidence="3" type="ORF">chiPu_0021619</name>
</gene>
<feature type="signal peptide" evidence="2">
    <location>
        <begin position="1"/>
        <end position="17"/>
    </location>
</feature>
<dbReference type="OrthoDB" id="10565469at2759"/>
<accession>A0A401RIN3</accession>
<evidence type="ECO:0000313" key="3">
    <source>
        <dbReference type="EMBL" id="GCC18038.1"/>
    </source>
</evidence>
<organism evidence="3 4">
    <name type="scientific">Chiloscyllium punctatum</name>
    <name type="common">Brownbanded bambooshark</name>
    <name type="synonym">Hemiscyllium punctatum</name>
    <dbReference type="NCBI Taxonomy" id="137246"/>
    <lineage>
        <taxon>Eukaryota</taxon>
        <taxon>Metazoa</taxon>
        <taxon>Chordata</taxon>
        <taxon>Craniata</taxon>
        <taxon>Vertebrata</taxon>
        <taxon>Chondrichthyes</taxon>
        <taxon>Elasmobranchii</taxon>
        <taxon>Galeomorphii</taxon>
        <taxon>Galeoidea</taxon>
        <taxon>Orectolobiformes</taxon>
        <taxon>Hemiscylliidae</taxon>
        <taxon>Chiloscyllium</taxon>
    </lineage>
</organism>
<evidence type="ECO:0000256" key="2">
    <source>
        <dbReference type="SAM" id="SignalP"/>
    </source>
</evidence>
<sequence length="739" mass="76494">MLPSLLLIFILQDVSMALPLSNAVQEEVRALNVTIGALTPIRGVLGASLTIPCFASYSEPPQTPGTPRVKWSFIRDGNETDILVATVLKVKVNERSIRSILDHIIAAQSPPTPSLAFAEMEESYSDYFATDLEYEDHTEDSVLVESTTEGVGELVTEAEAAEEVKGDVFTFTPSTDVVPLDNPHTPAATPHTALVVPQLNTVLRALTTVPAPQDQWGSTPQHWPASETPGGNQAAPNSEDQDPLCAQGPPRSGQLDCDDREESISSEVRVPLGQAPPAGKEGTASPPRVPGTAPQEEGGMDEEGTHALNALQPTGETLEPRGCGRGQDGSQGSEGLGGYQGPAGEAPDLEFPSSISEATRQQPHHRRHHRLPSEREAGGLNEAQSRTPSLWPSTTGGERDGVPPRPQQELASPPPPQAADPGRASQGWPKGSGRLPAAGIWPSGVTRGRKEGSRNSPAPSLLESSRSSQASGHWPGMTSGGIEASRNPPTPGLVESSRNSQPTGLWPGMTRGGTEGSRNLPTPGLVESSRNSLVPRLQPNGVTGRGMVGSGKKPAIPVGPSDSPSGASKGAECSRSSLAPGLLEDSGSLPATPVGQGPLGEQGEGSRKNGSSHGAPSGEVDGCRASGQAVSLFPATRAPSLTVGLGSPRVPDHLVPSSPSHGPVLRVDGSPPQQDSAPSPPPPFGVPMEEGSGLEPVAPGGDGPTEKAAFGKATQLMGTQSQGLLLILLGALSIQIPRY</sequence>
<evidence type="ECO:0000256" key="1">
    <source>
        <dbReference type="SAM" id="MobiDB-lite"/>
    </source>
</evidence>
<feature type="chain" id="PRO_5019056408" evidence="2">
    <location>
        <begin position="18"/>
        <end position="739"/>
    </location>
</feature>
<reference evidence="3 4" key="1">
    <citation type="journal article" date="2018" name="Nat. Ecol. Evol.">
        <title>Shark genomes provide insights into elasmobranch evolution and the origin of vertebrates.</title>
        <authorList>
            <person name="Hara Y"/>
            <person name="Yamaguchi K"/>
            <person name="Onimaru K"/>
            <person name="Kadota M"/>
            <person name="Koyanagi M"/>
            <person name="Keeley SD"/>
            <person name="Tatsumi K"/>
            <person name="Tanaka K"/>
            <person name="Motone F"/>
            <person name="Kageyama Y"/>
            <person name="Nozu R"/>
            <person name="Adachi N"/>
            <person name="Nishimura O"/>
            <person name="Nakagawa R"/>
            <person name="Tanegashima C"/>
            <person name="Kiyatake I"/>
            <person name="Matsumoto R"/>
            <person name="Murakumo K"/>
            <person name="Nishida K"/>
            <person name="Terakita A"/>
            <person name="Kuratani S"/>
            <person name="Sato K"/>
            <person name="Hyodo S Kuraku.S."/>
        </authorList>
    </citation>
    <scope>NUCLEOTIDE SEQUENCE [LARGE SCALE GENOMIC DNA]</scope>
</reference>
<name>A0A401RIN3_CHIPU</name>
<dbReference type="AlphaFoldDB" id="A0A401RIN3"/>
<feature type="region of interest" description="Disordered" evidence="1">
    <location>
        <begin position="211"/>
        <end position="624"/>
    </location>
</feature>
<evidence type="ECO:0000313" key="4">
    <source>
        <dbReference type="Proteomes" id="UP000287033"/>
    </source>
</evidence>
<dbReference type="Proteomes" id="UP000287033">
    <property type="component" value="Unassembled WGS sequence"/>
</dbReference>
<feature type="compositionally biased region" description="Gly residues" evidence="1">
    <location>
        <begin position="323"/>
        <end position="341"/>
    </location>
</feature>
<feature type="compositionally biased region" description="Polar residues" evidence="1">
    <location>
        <begin position="382"/>
        <end position="396"/>
    </location>
</feature>
<comment type="caution">
    <text evidence="3">The sequence shown here is derived from an EMBL/GenBank/DDBJ whole genome shotgun (WGS) entry which is preliminary data.</text>
</comment>
<keyword evidence="2" id="KW-0732">Signal</keyword>
<dbReference type="STRING" id="137246.A0A401RIN3"/>
<feature type="region of interest" description="Disordered" evidence="1">
    <location>
        <begin position="639"/>
        <end position="705"/>
    </location>
</feature>
<dbReference type="EMBL" id="BEZZ01004312">
    <property type="protein sequence ID" value="GCC18038.1"/>
    <property type="molecule type" value="Genomic_DNA"/>
</dbReference>